<reference evidence="2 3" key="1">
    <citation type="journal article" date="2016" name="Nat. Commun.">
        <title>Thousands of microbial genomes shed light on interconnected biogeochemical processes in an aquifer system.</title>
        <authorList>
            <person name="Anantharaman K."/>
            <person name="Brown C.T."/>
            <person name="Hug L.A."/>
            <person name="Sharon I."/>
            <person name="Castelle C.J."/>
            <person name="Probst A.J."/>
            <person name="Thomas B.C."/>
            <person name="Singh A."/>
            <person name="Wilkins M.J."/>
            <person name="Karaoz U."/>
            <person name="Brodie E.L."/>
            <person name="Williams K.H."/>
            <person name="Hubbard S.S."/>
            <person name="Banfield J.F."/>
        </authorList>
    </citation>
    <scope>NUCLEOTIDE SEQUENCE [LARGE SCALE GENOMIC DNA]</scope>
</reference>
<dbReference type="InterPro" id="IPR014880">
    <property type="entry name" value="SoxZ_dom"/>
</dbReference>
<name>A0A1F6TME5_9PROT</name>
<dbReference type="AlphaFoldDB" id="A0A1F6TME5"/>
<dbReference type="InterPro" id="IPR030995">
    <property type="entry name" value="SoxZ"/>
</dbReference>
<dbReference type="NCBIfam" id="TIGR04490">
    <property type="entry name" value="SoxZ_true"/>
    <property type="match status" value="1"/>
</dbReference>
<dbReference type="InterPro" id="IPR014756">
    <property type="entry name" value="Ig_E-set"/>
</dbReference>
<protein>
    <submittedName>
        <fullName evidence="2">Thiosulfate oxidation carrier complex protein SoxZ</fullName>
    </submittedName>
</protein>
<comment type="caution">
    <text evidence="2">The sequence shown here is derived from an EMBL/GenBank/DDBJ whole genome shotgun (WGS) entry which is preliminary data.</text>
</comment>
<dbReference type="STRING" id="1817760.A2151_02790"/>
<gene>
    <name evidence="2" type="ORF">A2151_02790</name>
</gene>
<dbReference type="SUPFAM" id="SSF81296">
    <property type="entry name" value="E set domains"/>
    <property type="match status" value="1"/>
</dbReference>
<dbReference type="InterPro" id="IPR013783">
    <property type="entry name" value="Ig-like_fold"/>
</dbReference>
<evidence type="ECO:0000313" key="3">
    <source>
        <dbReference type="Proteomes" id="UP000178885"/>
    </source>
</evidence>
<sequence>MKVRTRAQEGLVEVLALITHPMETGLRKDKQTGKPIPAHFIQKVTLEHNGTVVADVDVGIAMSEDPLVGFRLKNAKNGDKVKVIWRDNLGESGSMEAVVDVS</sequence>
<dbReference type="EMBL" id="MFSU01000088">
    <property type="protein sequence ID" value="OGI46239.1"/>
    <property type="molecule type" value="Genomic_DNA"/>
</dbReference>
<evidence type="ECO:0000313" key="2">
    <source>
        <dbReference type="EMBL" id="OGI46239.1"/>
    </source>
</evidence>
<dbReference type="Gene3D" id="2.60.40.10">
    <property type="entry name" value="Immunoglobulins"/>
    <property type="match status" value="1"/>
</dbReference>
<evidence type="ECO:0000259" key="1">
    <source>
        <dbReference type="Pfam" id="PF08770"/>
    </source>
</evidence>
<feature type="domain" description="Sulphur oxidation protein SoxZ" evidence="1">
    <location>
        <begin position="3"/>
        <end position="96"/>
    </location>
</feature>
<proteinExistence type="predicted"/>
<accession>A0A1F6TME5</accession>
<organism evidence="2 3">
    <name type="scientific">Candidatus Muproteobacteria bacterium RBG_16_65_34</name>
    <dbReference type="NCBI Taxonomy" id="1817760"/>
    <lineage>
        <taxon>Bacteria</taxon>
        <taxon>Pseudomonadati</taxon>
        <taxon>Pseudomonadota</taxon>
        <taxon>Candidatus Muproteobacteria</taxon>
    </lineage>
</organism>
<dbReference type="Proteomes" id="UP000178885">
    <property type="component" value="Unassembled WGS sequence"/>
</dbReference>
<dbReference type="Pfam" id="PF08770">
    <property type="entry name" value="SoxZ"/>
    <property type="match status" value="1"/>
</dbReference>